<dbReference type="EMBL" id="JAGKSQ010000002">
    <property type="protein sequence ID" value="MBP3950491.1"/>
    <property type="molecule type" value="Genomic_DNA"/>
</dbReference>
<comment type="catalytic activity">
    <reaction evidence="5">
        <text>[thioredoxin]-disulfide + L-methionine + H2O = L-methionine (S)-S-oxide + [thioredoxin]-dithiol</text>
        <dbReference type="Rhea" id="RHEA:19993"/>
        <dbReference type="Rhea" id="RHEA-COMP:10698"/>
        <dbReference type="Rhea" id="RHEA-COMP:10700"/>
        <dbReference type="ChEBI" id="CHEBI:15377"/>
        <dbReference type="ChEBI" id="CHEBI:29950"/>
        <dbReference type="ChEBI" id="CHEBI:50058"/>
        <dbReference type="ChEBI" id="CHEBI:57844"/>
        <dbReference type="ChEBI" id="CHEBI:58772"/>
        <dbReference type="EC" id="1.8.4.11"/>
    </reaction>
</comment>
<keyword evidence="9" id="KW-1185">Reference proteome</keyword>
<evidence type="ECO:0000256" key="6">
    <source>
        <dbReference type="SAM" id="MobiDB-lite"/>
    </source>
</evidence>
<evidence type="ECO:0000259" key="7">
    <source>
        <dbReference type="Pfam" id="PF01625"/>
    </source>
</evidence>
<reference evidence="8" key="1">
    <citation type="submission" date="2021-03" db="EMBL/GenBank/DDBJ databases">
        <title>Bacillus suaedae sp. nov., isolated from Suaeda aralocaspica.</title>
        <authorList>
            <person name="Lei R.F.R."/>
        </authorList>
    </citation>
    <scope>NUCLEOTIDE SEQUENCE</scope>
    <source>
        <strain evidence="8">YZJH907-2</strain>
    </source>
</reference>
<dbReference type="InterPro" id="IPR036509">
    <property type="entry name" value="Met_Sox_Rdtase_MsrA_sf"/>
</dbReference>
<evidence type="ECO:0000256" key="2">
    <source>
        <dbReference type="ARBA" id="ARBA00012502"/>
    </source>
</evidence>
<dbReference type="AlphaFoldDB" id="A0A940WQI1"/>
<feature type="domain" description="Peptide methionine sulphoxide reductase MsrA" evidence="7">
    <location>
        <begin position="2"/>
        <end position="122"/>
    </location>
</feature>
<proteinExistence type="inferred from homology"/>
<accession>A0A940WQI1</accession>
<gene>
    <name evidence="8" type="ORF">J7W16_05045</name>
</gene>
<protein>
    <recommendedName>
        <fullName evidence="2">peptide-methionine (S)-S-oxide reductase</fullName>
        <ecNumber evidence="2">1.8.4.11</ecNumber>
    </recommendedName>
</protein>
<evidence type="ECO:0000313" key="9">
    <source>
        <dbReference type="Proteomes" id="UP000678228"/>
    </source>
</evidence>
<organism evidence="8 9">
    <name type="scientific">Halalkalibacter suaedae</name>
    <dbReference type="NCBI Taxonomy" id="2822140"/>
    <lineage>
        <taxon>Bacteria</taxon>
        <taxon>Bacillati</taxon>
        <taxon>Bacillota</taxon>
        <taxon>Bacilli</taxon>
        <taxon>Bacillales</taxon>
        <taxon>Bacillaceae</taxon>
        <taxon>Halalkalibacter</taxon>
    </lineage>
</organism>
<evidence type="ECO:0000256" key="4">
    <source>
        <dbReference type="ARBA" id="ARBA00047806"/>
    </source>
</evidence>
<dbReference type="SUPFAM" id="SSF55068">
    <property type="entry name" value="Peptide methionine sulfoxide reductase"/>
    <property type="match status" value="1"/>
</dbReference>
<dbReference type="PANTHER" id="PTHR43774">
    <property type="entry name" value="PEPTIDE METHIONINE SULFOXIDE REDUCTASE"/>
    <property type="match status" value="1"/>
</dbReference>
<evidence type="ECO:0000256" key="1">
    <source>
        <dbReference type="ARBA" id="ARBA00005591"/>
    </source>
</evidence>
<comment type="catalytic activity">
    <reaction evidence="4">
        <text>L-methionyl-[protein] + [thioredoxin]-disulfide + H2O = L-methionyl-(S)-S-oxide-[protein] + [thioredoxin]-dithiol</text>
        <dbReference type="Rhea" id="RHEA:14217"/>
        <dbReference type="Rhea" id="RHEA-COMP:10698"/>
        <dbReference type="Rhea" id="RHEA-COMP:10700"/>
        <dbReference type="Rhea" id="RHEA-COMP:12313"/>
        <dbReference type="Rhea" id="RHEA-COMP:12315"/>
        <dbReference type="ChEBI" id="CHEBI:15377"/>
        <dbReference type="ChEBI" id="CHEBI:16044"/>
        <dbReference type="ChEBI" id="CHEBI:29950"/>
        <dbReference type="ChEBI" id="CHEBI:44120"/>
        <dbReference type="ChEBI" id="CHEBI:50058"/>
        <dbReference type="EC" id="1.8.4.11"/>
    </reaction>
</comment>
<comment type="similarity">
    <text evidence="1">Belongs to the MsrA Met sulfoxide reductase family.</text>
</comment>
<comment type="caution">
    <text evidence="8">The sequence shown here is derived from an EMBL/GenBank/DDBJ whole genome shotgun (WGS) entry which is preliminary data.</text>
</comment>
<keyword evidence="3" id="KW-0560">Oxidoreductase</keyword>
<dbReference type="PANTHER" id="PTHR43774:SF1">
    <property type="entry name" value="PEPTIDE METHIONINE SULFOXIDE REDUCTASE MSRA 2"/>
    <property type="match status" value="1"/>
</dbReference>
<dbReference type="InterPro" id="IPR002569">
    <property type="entry name" value="Met_Sox_Rdtase_MsrA_dom"/>
</dbReference>
<name>A0A940WQI1_9BACI</name>
<sequence length="183" mass="21696">MVRTRVGYSGGSTKNPTYRNMGDHTESLEIDYDPTVISVVELLKMFWQHHNAQRMNDYRGRQYLSLLLYRNEQQLDLIQSQKQKFERQLGKEIVTEIKPYHHFYIAEDRHQKYYLKRFSNAYASIFQHFTTEQAFVDSTIVARLNAMAKGFGTYTELKQSVQSWGLSEIEEQNLNKLLLSIKW</sequence>
<dbReference type="EC" id="1.8.4.11" evidence="2"/>
<evidence type="ECO:0000256" key="5">
    <source>
        <dbReference type="ARBA" id="ARBA00048782"/>
    </source>
</evidence>
<dbReference type="Gene3D" id="3.30.1060.10">
    <property type="entry name" value="Peptide methionine sulphoxide reductase MsrA"/>
    <property type="match status" value="1"/>
</dbReference>
<dbReference type="GO" id="GO:0008113">
    <property type="term" value="F:peptide-methionine (S)-S-oxide reductase activity"/>
    <property type="evidence" value="ECO:0007669"/>
    <property type="project" value="UniProtKB-EC"/>
</dbReference>
<dbReference type="Pfam" id="PF01625">
    <property type="entry name" value="PMSR"/>
    <property type="match status" value="1"/>
</dbReference>
<dbReference type="Proteomes" id="UP000678228">
    <property type="component" value="Unassembled WGS sequence"/>
</dbReference>
<evidence type="ECO:0000256" key="3">
    <source>
        <dbReference type="ARBA" id="ARBA00023002"/>
    </source>
</evidence>
<evidence type="ECO:0000313" key="8">
    <source>
        <dbReference type="EMBL" id="MBP3950491.1"/>
    </source>
</evidence>
<feature type="region of interest" description="Disordered" evidence="6">
    <location>
        <begin position="1"/>
        <end position="20"/>
    </location>
</feature>